<dbReference type="EMBL" id="BSUM01000001">
    <property type="protein sequence ID" value="GMA31581.1"/>
    <property type="molecule type" value="Genomic_DNA"/>
</dbReference>
<keyword evidence="1" id="KW-0472">Membrane</keyword>
<name>A0AA37XE96_9MICO</name>
<keyword evidence="1" id="KW-0812">Transmembrane</keyword>
<dbReference type="Proteomes" id="UP001157161">
    <property type="component" value="Unassembled WGS sequence"/>
</dbReference>
<dbReference type="AlphaFoldDB" id="A0AA37XE96"/>
<evidence type="ECO:0000256" key="1">
    <source>
        <dbReference type="SAM" id="Phobius"/>
    </source>
</evidence>
<organism evidence="2 3">
    <name type="scientific">Litorihabitans aurantiacus</name>
    <dbReference type="NCBI Taxonomy" id="1930061"/>
    <lineage>
        <taxon>Bacteria</taxon>
        <taxon>Bacillati</taxon>
        <taxon>Actinomycetota</taxon>
        <taxon>Actinomycetes</taxon>
        <taxon>Micrococcales</taxon>
        <taxon>Beutenbergiaceae</taxon>
        <taxon>Litorihabitans</taxon>
    </lineage>
</organism>
<comment type="caution">
    <text evidence="2">The sequence shown here is derived from an EMBL/GenBank/DDBJ whole genome shotgun (WGS) entry which is preliminary data.</text>
</comment>
<feature type="transmembrane region" description="Helical" evidence="1">
    <location>
        <begin position="25"/>
        <end position="47"/>
    </location>
</feature>
<gene>
    <name evidence="2" type="ORF">GCM10025875_15730</name>
</gene>
<reference evidence="2" key="1">
    <citation type="journal article" date="2014" name="Int. J. Syst. Evol. Microbiol.">
        <title>Complete genome sequence of Corynebacterium casei LMG S-19264T (=DSM 44701T), isolated from a smear-ripened cheese.</title>
        <authorList>
            <consortium name="US DOE Joint Genome Institute (JGI-PGF)"/>
            <person name="Walter F."/>
            <person name="Albersmeier A."/>
            <person name="Kalinowski J."/>
            <person name="Ruckert C."/>
        </authorList>
    </citation>
    <scope>NUCLEOTIDE SEQUENCE</scope>
    <source>
        <strain evidence="2">NBRC 112290</strain>
    </source>
</reference>
<protein>
    <submittedName>
        <fullName evidence="2">Uncharacterized protein</fullName>
    </submittedName>
</protein>
<sequence length="196" mass="21980">MLATLLIQELSTEMTREALKEEVAWQGWVGALLGAAGSFAAAMFVLFRQRGIDDARFEKQRLDFSRQIAAGRETARQERVHAAWAKVVSAARHLRDLDVVDQEAMSASSQMFEAWELWCLHLRRENDRFANDVSDLLADLMQAFLENPTDREKLGKITAEISAFGVAWHRDDGGRESAEAMISVKAAAARSRKADK</sequence>
<keyword evidence="3" id="KW-1185">Reference proteome</keyword>
<evidence type="ECO:0000313" key="3">
    <source>
        <dbReference type="Proteomes" id="UP001157161"/>
    </source>
</evidence>
<keyword evidence="1" id="KW-1133">Transmembrane helix</keyword>
<accession>A0AA37XE96</accession>
<reference evidence="2" key="2">
    <citation type="submission" date="2023-02" db="EMBL/GenBank/DDBJ databases">
        <authorList>
            <person name="Sun Q."/>
            <person name="Mori K."/>
        </authorList>
    </citation>
    <scope>NUCLEOTIDE SEQUENCE</scope>
    <source>
        <strain evidence="2">NBRC 112290</strain>
    </source>
</reference>
<proteinExistence type="predicted"/>
<evidence type="ECO:0000313" key="2">
    <source>
        <dbReference type="EMBL" id="GMA31581.1"/>
    </source>
</evidence>